<keyword evidence="2" id="KW-0812">Transmembrane</keyword>
<feature type="compositionally biased region" description="Low complexity" evidence="1">
    <location>
        <begin position="442"/>
        <end position="468"/>
    </location>
</feature>
<proteinExistence type="predicted"/>
<sequence>MPASFFDCCLNSNKQDGCENLSGNYSLEFTNNNYEYGTNCSSLFNDAYITSYKSDHSNLLTGENNYGYDRYLSDYIENYNLAKNWGYPIKFNSVFYALHSTNEQLSSDGNNKNYHVSSHSSDNLKNIDKIYSDSNYKLDYFVKHNLNNVEHNLEEMCSTQPYRYWKNNSLSASLCNINEMNEINFNGSDVENGSDLCMYKINSDGSINNNEIETNSSDCENKYLEWTTDKFSDLNVDPSKNIPYYPSFTKYVKCRYDNGSCTMSKRVVSASLVNECLEYTGCTKDNFNSYKCDNDDISSIEKYTLDFFTTKGYNRQYSNLCSCAYDNSDYYKIMYDDYYSFICKSYGVDDVNIGKCINAFKDNDVKKRSNHEICQSLVSPCSNATIKNYDDCAKKDNDQYIQICSQRISQFGDGTINANTSIDCNQKITDLNNNAGNASFLSSSNSTNLTPSPKQTNITTVPSNTTVPPTKPDDTTVPSTKTEDNTSYIIGFILFCLVCLGSYIAYQSYYKKKELSQSPRSLYDDPYLEEQVV</sequence>
<keyword evidence="2" id="KW-1133">Transmembrane helix</keyword>
<dbReference type="EMBL" id="MN739508">
    <property type="protein sequence ID" value="QHT09093.1"/>
    <property type="molecule type" value="Genomic_DNA"/>
</dbReference>
<reference evidence="3" key="1">
    <citation type="journal article" date="2020" name="Nature">
        <title>Giant virus diversity and host interactions through global metagenomics.</title>
        <authorList>
            <person name="Schulz F."/>
            <person name="Roux S."/>
            <person name="Paez-Espino D."/>
            <person name="Jungbluth S."/>
            <person name="Walsh D.A."/>
            <person name="Denef V.J."/>
            <person name="McMahon K.D."/>
            <person name="Konstantinidis K.T."/>
            <person name="Eloe-Fadrosh E.A."/>
            <person name="Kyrpides N.C."/>
            <person name="Woyke T."/>
        </authorList>
    </citation>
    <scope>NUCLEOTIDE SEQUENCE</scope>
    <source>
        <strain evidence="3">GVMAG-M-3300023110-24</strain>
    </source>
</reference>
<evidence type="ECO:0000256" key="2">
    <source>
        <dbReference type="SAM" id="Phobius"/>
    </source>
</evidence>
<dbReference type="AlphaFoldDB" id="A0A6C0CXY2"/>
<organism evidence="3">
    <name type="scientific">viral metagenome</name>
    <dbReference type="NCBI Taxonomy" id="1070528"/>
    <lineage>
        <taxon>unclassified sequences</taxon>
        <taxon>metagenomes</taxon>
        <taxon>organismal metagenomes</taxon>
    </lineage>
</organism>
<evidence type="ECO:0000313" key="3">
    <source>
        <dbReference type="EMBL" id="QHT09093.1"/>
    </source>
</evidence>
<name>A0A6C0CXY2_9ZZZZ</name>
<evidence type="ECO:0000256" key="1">
    <source>
        <dbReference type="SAM" id="MobiDB-lite"/>
    </source>
</evidence>
<protein>
    <submittedName>
        <fullName evidence="3">Uncharacterized protein</fullName>
    </submittedName>
</protein>
<accession>A0A6C0CXY2</accession>
<keyword evidence="2" id="KW-0472">Membrane</keyword>
<feature type="region of interest" description="Disordered" evidence="1">
    <location>
        <begin position="442"/>
        <end position="480"/>
    </location>
</feature>
<feature type="transmembrane region" description="Helical" evidence="2">
    <location>
        <begin position="488"/>
        <end position="506"/>
    </location>
</feature>